<dbReference type="InterPro" id="IPR033753">
    <property type="entry name" value="GCV_H/Fam206"/>
</dbReference>
<dbReference type="InterPro" id="IPR003016">
    <property type="entry name" value="2-oxoA_DH_lipoyl-BS"/>
</dbReference>
<comment type="subcellular location">
    <subcellularLocation>
        <location evidence="5">Mitochondrion</location>
    </subcellularLocation>
</comment>
<dbReference type="GO" id="GO:0009249">
    <property type="term" value="P:protein lipoylation"/>
    <property type="evidence" value="ECO:0007669"/>
    <property type="project" value="TreeGrafter"/>
</dbReference>
<comment type="cofactor">
    <cofactor evidence="5">
        <name>(R)-lipoate</name>
        <dbReference type="ChEBI" id="CHEBI:83088"/>
    </cofactor>
    <text evidence="5">Binds 1 lipoyl cofactor covalently.</text>
</comment>
<dbReference type="EMBL" id="AZBU02000002">
    <property type="protein sequence ID" value="TKR93944.1"/>
    <property type="molecule type" value="Genomic_DNA"/>
</dbReference>
<dbReference type="PANTHER" id="PTHR11715:SF3">
    <property type="entry name" value="GLYCINE CLEAVAGE SYSTEM H PROTEIN-RELATED"/>
    <property type="match status" value="1"/>
</dbReference>
<dbReference type="Proteomes" id="UP000298663">
    <property type="component" value="Unassembled WGS sequence"/>
</dbReference>
<reference evidence="7 8" key="2">
    <citation type="journal article" date="2019" name="G3 (Bethesda)">
        <title>Hybrid Assembly of the Genome of the Entomopathogenic Nematode Steinernema carpocapsae Identifies the X-Chromosome.</title>
        <authorList>
            <person name="Serra L."/>
            <person name="Macchietto M."/>
            <person name="Macias-Munoz A."/>
            <person name="McGill C.J."/>
            <person name="Rodriguez I.M."/>
            <person name="Rodriguez B."/>
            <person name="Murad R."/>
            <person name="Mortazavi A."/>
        </authorList>
    </citation>
    <scope>NUCLEOTIDE SEQUENCE [LARGE SCALE GENOMIC DNA]</scope>
    <source>
        <strain evidence="7 8">ALL</strain>
    </source>
</reference>
<dbReference type="PANTHER" id="PTHR11715">
    <property type="entry name" value="GLYCINE CLEAVAGE SYSTEM H PROTEIN"/>
    <property type="match status" value="1"/>
</dbReference>
<dbReference type="AlphaFoldDB" id="A0A4U5PD57"/>
<dbReference type="Gene3D" id="2.40.50.100">
    <property type="match status" value="1"/>
</dbReference>
<dbReference type="PROSITE" id="PS00189">
    <property type="entry name" value="LIPOYL"/>
    <property type="match status" value="1"/>
</dbReference>
<feature type="domain" description="Lipoyl-binding" evidence="6">
    <location>
        <begin position="47"/>
        <end position="129"/>
    </location>
</feature>
<proteinExistence type="inferred from homology"/>
<evidence type="ECO:0000256" key="5">
    <source>
        <dbReference type="RuleBase" id="RU364055"/>
    </source>
</evidence>
<dbReference type="GO" id="GO:0005739">
    <property type="term" value="C:mitochondrion"/>
    <property type="evidence" value="ECO:0007669"/>
    <property type="project" value="UniProtKB-SubCell"/>
</dbReference>
<dbReference type="HAMAP" id="MF_00272">
    <property type="entry name" value="GcvH"/>
    <property type="match status" value="1"/>
</dbReference>
<dbReference type="NCBIfam" id="TIGR00527">
    <property type="entry name" value="gcvH"/>
    <property type="match status" value="1"/>
</dbReference>
<evidence type="ECO:0000256" key="1">
    <source>
        <dbReference type="ARBA" id="ARBA00009249"/>
    </source>
</evidence>
<gene>
    <name evidence="7" type="ORF">L596_008304</name>
</gene>
<dbReference type="Pfam" id="PF01597">
    <property type="entry name" value="GCV_H"/>
    <property type="match status" value="1"/>
</dbReference>
<dbReference type="GO" id="GO:0005960">
    <property type="term" value="C:glycine cleavage complex"/>
    <property type="evidence" value="ECO:0007669"/>
    <property type="project" value="UniProtKB-UniRule"/>
</dbReference>
<dbReference type="InterPro" id="IPR017453">
    <property type="entry name" value="GCV_H_sub"/>
</dbReference>
<dbReference type="NCBIfam" id="NF002270">
    <property type="entry name" value="PRK01202.1"/>
    <property type="match status" value="1"/>
</dbReference>
<dbReference type="OrthoDB" id="10264154at2759"/>
<dbReference type="InterPro" id="IPR002930">
    <property type="entry name" value="GCV_H"/>
</dbReference>
<accession>A0A4U5PD57</accession>
<sequence>MLARTLSRVPVLSSAFARSFSVTACNFQGVDRLYTKKHEWIAVSGTVGTVGISDFAQSELGDVVYAELPEVGAELSKGDSIGVIESVKSASDVYSPVTGKITEINDKIESTPQLINKSTYKDGWLFKVELKNAEELKELMDEAAYKEYRDQEKDEE</sequence>
<evidence type="ECO:0000256" key="3">
    <source>
        <dbReference type="ARBA" id="ARBA00022946"/>
    </source>
</evidence>
<evidence type="ECO:0000313" key="7">
    <source>
        <dbReference type="EMBL" id="TKR93944.1"/>
    </source>
</evidence>
<dbReference type="STRING" id="34508.A0A4U5PD57"/>
<dbReference type="InterPro" id="IPR000089">
    <property type="entry name" value="Biotin_lipoyl"/>
</dbReference>
<comment type="similarity">
    <text evidence="1 5">Belongs to the GcvH family.</text>
</comment>
<evidence type="ECO:0000256" key="4">
    <source>
        <dbReference type="PIRSR" id="PIRSR617453-50"/>
    </source>
</evidence>
<comment type="subunit">
    <text evidence="5">The glycine cleavage system is composed of four proteins: P, T, L and H.</text>
</comment>
<dbReference type="CDD" id="cd06848">
    <property type="entry name" value="GCS_H"/>
    <property type="match status" value="1"/>
</dbReference>
<feature type="modified residue" description="N6-lipoyllysine" evidence="4">
    <location>
        <position position="88"/>
    </location>
</feature>
<protein>
    <recommendedName>
        <fullName evidence="5">Glycine cleavage system H protein</fullName>
    </recommendedName>
</protein>
<keyword evidence="5" id="KW-0496">Mitochondrion</keyword>
<dbReference type="SUPFAM" id="SSF51230">
    <property type="entry name" value="Single hybrid motif"/>
    <property type="match status" value="1"/>
</dbReference>
<keyword evidence="2 4" id="KW-0450">Lipoyl</keyword>
<evidence type="ECO:0000259" key="6">
    <source>
        <dbReference type="PROSITE" id="PS50968"/>
    </source>
</evidence>
<reference evidence="7 8" key="1">
    <citation type="journal article" date="2015" name="Genome Biol.">
        <title>Comparative genomics of Steinernema reveals deeply conserved gene regulatory networks.</title>
        <authorList>
            <person name="Dillman A.R."/>
            <person name="Macchietto M."/>
            <person name="Porter C.F."/>
            <person name="Rogers A."/>
            <person name="Williams B."/>
            <person name="Antoshechkin I."/>
            <person name="Lee M.M."/>
            <person name="Goodwin Z."/>
            <person name="Lu X."/>
            <person name="Lewis E.E."/>
            <person name="Goodrich-Blair H."/>
            <person name="Stock S.P."/>
            <person name="Adams B.J."/>
            <person name="Sternberg P.W."/>
            <person name="Mortazavi A."/>
        </authorList>
    </citation>
    <scope>NUCLEOTIDE SEQUENCE [LARGE SCALE GENOMIC DNA]</scope>
    <source>
        <strain evidence="7 8">ALL</strain>
    </source>
</reference>
<name>A0A4U5PD57_STECR</name>
<comment type="function">
    <text evidence="5">The H protein shuttles the methylamine group of glycine from the P protein to the T protein.</text>
</comment>
<organism evidence="7 8">
    <name type="scientific">Steinernema carpocapsae</name>
    <name type="common">Entomopathogenic nematode</name>
    <dbReference type="NCBI Taxonomy" id="34508"/>
    <lineage>
        <taxon>Eukaryota</taxon>
        <taxon>Metazoa</taxon>
        <taxon>Ecdysozoa</taxon>
        <taxon>Nematoda</taxon>
        <taxon>Chromadorea</taxon>
        <taxon>Rhabditida</taxon>
        <taxon>Tylenchina</taxon>
        <taxon>Panagrolaimomorpha</taxon>
        <taxon>Strongyloidoidea</taxon>
        <taxon>Steinernematidae</taxon>
        <taxon>Steinernema</taxon>
    </lineage>
</organism>
<evidence type="ECO:0000313" key="8">
    <source>
        <dbReference type="Proteomes" id="UP000298663"/>
    </source>
</evidence>
<keyword evidence="8" id="KW-1185">Reference proteome</keyword>
<dbReference type="PROSITE" id="PS50968">
    <property type="entry name" value="BIOTINYL_LIPOYL"/>
    <property type="match status" value="1"/>
</dbReference>
<keyword evidence="3 5" id="KW-0809">Transit peptide</keyword>
<evidence type="ECO:0000256" key="2">
    <source>
        <dbReference type="ARBA" id="ARBA00022823"/>
    </source>
</evidence>
<dbReference type="GO" id="GO:0019464">
    <property type="term" value="P:glycine decarboxylation via glycine cleavage system"/>
    <property type="evidence" value="ECO:0007669"/>
    <property type="project" value="UniProtKB-UniRule"/>
</dbReference>
<dbReference type="InterPro" id="IPR011053">
    <property type="entry name" value="Single_hybrid_motif"/>
</dbReference>
<comment type="caution">
    <text evidence="7">The sequence shown here is derived from an EMBL/GenBank/DDBJ whole genome shotgun (WGS) entry which is preliminary data.</text>
</comment>